<proteinExistence type="predicted"/>
<evidence type="ECO:0000256" key="5">
    <source>
        <dbReference type="ARBA" id="ARBA00022989"/>
    </source>
</evidence>
<reference evidence="10" key="2">
    <citation type="journal article" date="2023" name="Microbiol Resour">
        <title>Decontamination and Annotation of the Draft Genome Sequence of the Oomycete Lagenidium giganteum ARSEF 373.</title>
        <authorList>
            <person name="Morgan W.R."/>
            <person name="Tartar A."/>
        </authorList>
    </citation>
    <scope>NUCLEOTIDE SEQUENCE</scope>
    <source>
        <strain evidence="10">ARSEF 373</strain>
    </source>
</reference>
<accession>A0AAV2ZBX8</accession>
<dbReference type="PANTHER" id="PTHR30509:SF9">
    <property type="entry name" value="MULTIDRUG RESISTANCE PROTEIN MDTO"/>
    <property type="match status" value="1"/>
</dbReference>
<comment type="caution">
    <text evidence="10">The sequence shown here is derived from an EMBL/GenBank/DDBJ whole genome shotgun (WGS) entry which is preliminary data.</text>
</comment>
<evidence type="ECO:0000256" key="2">
    <source>
        <dbReference type="ARBA" id="ARBA00022475"/>
    </source>
</evidence>
<feature type="transmembrane region" description="Helical" evidence="8">
    <location>
        <begin position="323"/>
        <end position="348"/>
    </location>
</feature>
<feature type="transmembrane region" description="Helical" evidence="8">
    <location>
        <begin position="176"/>
        <end position="196"/>
    </location>
</feature>
<feature type="transmembrane region" description="Helical" evidence="8">
    <location>
        <begin position="203"/>
        <end position="227"/>
    </location>
</feature>
<dbReference type="GO" id="GO:0005509">
    <property type="term" value="F:calcium ion binding"/>
    <property type="evidence" value="ECO:0007669"/>
    <property type="project" value="InterPro"/>
</dbReference>
<dbReference type="EMBL" id="DAKRPA010000023">
    <property type="protein sequence ID" value="DBA03077.1"/>
    <property type="molecule type" value="Genomic_DNA"/>
</dbReference>
<comment type="subcellular location">
    <subcellularLocation>
        <location evidence="1">Cell membrane</location>
        <topology evidence="1">Multi-pass membrane protein</topology>
    </subcellularLocation>
</comment>
<dbReference type="GO" id="GO:0005886">
    <property type="term" value="C:plasma membrane"/>
    <property type="evidence" value="ECO:0007669"/>
    <property type="project" value="UniProtKB-SubCell"/>
</dbReference>
<feature type="transmembrane region" description="Helical" evidence="8">
    <location>
        <begin position="136"/>
        <end position="156"/>
    </location>
</feature>
<dbReference type="PROSITE" id="PS00018">
    <property type="entry name" value="EF_HAND_1"/>
    <property type="match status" value="1"/>
</dbReference>
<feature type="compositionally biased region" description="Basic and acidic residues" evidence="7">
    <location>
        <begin position="1"/>
        <end position="10"/>
    </location>
</feature>
<dbReference type="PROSITE" id="PS50222">
    <property type="entry name" value="EF_HAND_2"/>
    <property type="match status" value="1"/>
</dbReference>
<dbReference type="SUPFAM" id="SSF47473">
    <property type="entry name" value="EF-hand"/>
    <property type="match status" value="1"/>
</dbReference>
<sequence>MRSTLEERHPPRTTAAAAAATASTAPMPDRARQAAQNDSALTIDIADLLAAFGTDVTAVPRNGGAAQPPAVTCPYAPVQSPLACGSPMTAVRLGLEKRRQLGSMRSSRRTNRTNGTTNPLFKLGNKVPLQKARHEFRLKILVAFRVALSVCAASFLCLRVKNEEGLYAWVMMPRDFYLGGVMAAILAIYPVGVNVGASLEKGWAVYVGVVLALVTHCFMFTVIPLTHNHLVSVGLYADYERQKTFKWYMSLQDVFTFLPLVTLFMFCVLAAPMAILIKTFSILTSLNFALTMLNPMSISHPDRLASLKWDAPDGPRMLIHNLLIYNGVGIIGTVITFITMFIPFPIFACKRLQAMMDKAPEELSDLLELMIDSYCFRTNKLSEMAFVRSKITRSLESAKVKHAAMEELLVNAWWEDIVGFGHLFNYHRTAMIQLVNLYGELLRSMCAIKTAMEAEQRGRLHLKLMQLLQDDLNTVQAETGDLYEETADWGRKTGKPVEVGDAELLQEDLKDLMDKYVKHYTVILEEDVRDPSDIRDTLATNMFICAFHNYCQHVCAFAAVYNTAVTTKLPLHTRFGRFLLWNLHHFLDKTKYPKPMLLFAARTSISVLLGILVAVSSMNFIPRVPTVIALAAQNYLGGTFNKTVNRILGVVFGCALPMILQYYICDLCSGLDSQTELIVTVILNALVLILIVGFAKYVDLSGGFTALAGRVAAYSGTITLVRTDGRGGLTCPIVLPTNVTLIMYATFTETINGLFILLATELVIQPRGARSLLKEKTASALEAIGDAYEALFQHHLADQRRHCGDYQRLTKQDLATTRTAIAQHIPAFIQTQKQLLEDATLEPQLWRVQFSRTKFQQTTDICDLLLDELQTIARMVDWEVFAQAPHDLHTSSALVFRPWNPVTDVSMLKHQDGYFNAQDEMKRTVIGTLNTLCTLMGPVVQYLNPDRSAVFMQLKEAFRRCDVECRRELNVEELAKMFISIIPQRINYATLDERPEESMEYDESLQLAHEFMVLGDHDRDGYISFPEFMSVLERHGCRLEVTRTTSAPQAPQKARAGSVREQLVRVMSSVSNTSSSDKVIEEQHAVPLLEEDLLYVESFTISDTANRLKKTFCDYTVAALAEPKSSPEQTDLSRTEIEQIMLTSCLICVSDSVADKLATLNTVAVSS</sequence>
<feature type="compositionally biased region" description="Low complexity" evidence="7">
    <location>
        <begin position="13"/>
        <end position="25"/>
    </location>
</feature>
<evidence type="ECO:0000256" key="6">
    <source>
        <dbReference type="ARBA" id="ARBA00023136"/>
    </source>
</evidence>
<feature type="transmembrane region" description="Helical" evidence="8">
    <location>
        <begin position="677"/>
        <end position="698"/>
    </location>
</feature>
<evidence type="ECO:0000256" key="3">
    <source>
        <dbReference type="ARBA" id="ARBA00022692"/>
    </source>
</evidence>
<feature type="transmembrane region" description="Helical" evidence="8">
    <location>
        <begin position="647"/>
        <end position="665"/>
    </location>
</feature>
<dbReference type="AlphaFoldDB" id="A0AAV2ZBX8"/>
<dbReference type="Gene3D" id="1.10.238.10">
    <property type="entry name" value="EF-hand"/>
    <property type="match status" value="1"/>
</dbReference>
<keyword evidence="5 8" id="KW-1133">Transmembrane helix</keyword>
<reference evidence="10" key="1">
    <citation type="submission" date="2022-11" db="EMBL/GenBank/DDBJ databases">
        <authorList>
            <person name="Morgan W.R."/>
            <person name="Tartar A."/>
        </authorList>
    </citation>
    <scope>NUCLEOTIDE SEQUENCE</scope>
    <source>
        <strain evidence="10">ARSEF 373</strain>
    </source>
</reference>
<keyword evidence="2" id="KW-1003">Cell membrane</keyword>
<evidence type="ECO:0000313" key="10">
    <source>
        <dbReference type="EMBL" id="DBA03077.1"/>
    </source>
</evidence>
<evidence type="ECO:0000256" key="8">
    <source>
        <dbReference type="SAM" id="Phobius"/>
    </source>
</evidence>
<evidence type="ECO:0000313" key="11">
    <source>
        <dbReference type="Proteomes" id="UP001146120"/>
    </source>
</evidence>
<dbReference type="Proteomes" id="UP001146120">
    <property type="component" value="Unassembled WGS sequence"/>
</dbReference>
<name>A0AAV2ZBX8_9STRA</name>
<dbReference type="InterPro" id="IPR018247">
    <property type="entry name" value="EF_Hand_1_Ca_BS"/>
</dbReference>
<protein>
    <recommendedName>
        <fullName evidence="9">EF-hand domain-containing protein</fullName>
    </recommendedName>
</protein>
<organism evidence="10 11">
    <name type="scientific">Lagenidium giganteum</name>
    <dbReference type="NCBI Taxonomy" id="4803"/>
    <lineage>
        <taxon>Eukaryota</taxon>
        <taxon>Sar</taxon>
        <taxon>Stramenopiles</taxon>
        <taxon>Oomycota</taxon>
        <taxon>Peronosporomycetes</taxon>
        <taxon>Pythiales</taxon>
        <taxon>Pythiaceae</taxon>
    </lineage>
</organism>
<feature type="transmembrane region" description="Helical" evidence="8">
    <location>
        <begin position="596"/>
        <end position="615"/>
    </location>
</feature>
<keyword evidence="6 8" id="KW-0472">Membrane</keyword>
<feature type="region of interest" description="Disordered" evidence="7">
    <location>
        <begin position="1"/>
        <end position="36"/>
    </location>
</feature>
<dbReference type="Pfam" id="PF13499">
    <property type="entry name" value="EF-hand_7"/>
    <property type="match status" value="1"/>
</dbReference>
<dbReference type="InterPro" id="IPR002048">
    <property type="entry name" value="EF_hand_dom"/>
</dbReference>
<keyword evidence="4" id="KW-0106">Calcium</keyword>
<evidence type="ECO:0000259" key="9">
    <source>
        <dbReference type="PROSITE" id="PS50222"/>
    </source>
</evidence>
<dbReference type="SMART" id="SM00054">
    <property type="entry name" value="EFh"/>
    <property type="match status" value="2"/>
</dbReference>
<keyword evidence="3 8" id="KW-0812">Transmembrane</keyword>
<evidence type="ECO:0000256" key="7">
    <source>
        <dbReference type="SAM" id="MobiDB-lite"/>
    </source>
</evidence>
<evidence type="ECO:0000256" key="1">
    <source>
        <dbReference type="ARBA" id="ARBA00004651"/>
    </source>
</evidence>
<gene>
    <name evidence="10" type="ORF">N0F65_003324</name>
</gene>
<feature type="domain" description="EF-hand" evidence="9">
    <location>
        <begin position="1003"/>
        <end position="1038"/>
    </location>
</feature>
<keyword evidence="11" id="KW-1185">Reference proteome</keyword>
<evidence type="ECO:0000256" key="4">
    <source>
        <dbReference type="ARBA" id="ARBA00022837"/>
    </source>
</evidence>
<dbReference type="PANTHER" id="PTHR30509">
    <property type="entry name" value="P-HYDROXYBENZOIC ACID EFFLUX PUMP SUBUNIT-RELATED"/>
    <property type="match status" value="1"/>
</dbReference>
<dbReference type="InterPro" id="IPR011992">
    <property type="entry name" value="EF-hand-dom_pair"/>
</dbReference>
<feature type="transmembrane region" description="Helical" evidence="8">
    <location>
        <begin position="247"/>
        <end position="268"/>
    </location>
</feature>